<dbReference type="CDD" id="cd01099">
    <property type="entry name" value="PAN_AP_HGF"/>
    <property type="match status" value="4"/>
</dbReference>
<dbReference type="PROSITE" id="PS50948">
    <property type="entry name" value="PAN"/>
    <property type="match status" value="4"/>
</dbReference>
<dbReference type="PANTHER" id="PTHR47327">
    <property type="entry name" value="FI18240P1-RELATED"/>
    <property type="match status" value="1"/>
</dbReference>
<feature type="domain" description="Apple" evidence="3">
    <location>
        <begin position="327"/>
        <end position="399"/>
    </location>
</feature>
<organism evidence="5 6">
    <name type="scientific">Caerostris darwini</name>
    <dbReference type="NCBI Taxonomy" id="1538125"/>
    <lineage>
        <taxon>Eukaryota</taxon>
        <taxon>Metazoa</taxon>
        <taxon>Ecdysozoa</taxon>
        <taxon>Arthropoda</taxon>
        <taxon>Chelicerata</taxon>
        <taxon>Arachnida</taxon>
        <taxon>Araneae</taxon>
        <taxon>Araneomorphae</taxon>
        <taxon>Entelegynae</taxon>
        <taxon>Araneoidea</taxon>
        <taxon>Araneidae</taxon>
        <taxon>Caerostris</taxon>
    </lineage>
</organism>
<name>A0AAV4QBF3_9ARAC</name>
<keyword evidence="2" id="KW-0472">Membrane</keyword>
<feature type="compositionally biased region" description="Gly residues" evidence="1">
    <location>
        <begin position="508"/>
        <end position="518"/>
    </location>
</feature>
<feature type="domain" description="Apple" evidence="3">
    <location>
        <begin position="133"/>
        <end position="215"/>
    </location>
</feature>
<dbReference type="SUPFAM" id="SSF57414">
    <property type="entry name" value="Hairpin loop containing domain-like"/>
    <property type="match status" value="4"/>
</dbReference>
<feature type="transmembrane region" description="Helical" evidence="2">
    <location>
        <begin position="1016"/>
        <end position="1041"/>
    </location>
</feature>
<dbReference type="GO" id="GO:0009653">
    <property type="term" value="P:anatomical structure morphogenesis"/>
    <property type="evidence" value="ECO:0007669"/>
    <property type="project" value="TreeGrafter"/>
</dbReference>
<feature type="domain" description="Apple" evidence="3">
    <location>
        <begin position="593"/>
        <end position="684"/>
    </location>
</feature>
<dbReference type="AlphaFoldDB" id="A0AAV4QBF3"/>
<evidence type="ECO:0000313" key="6">
    <source>
        <dbReference type="Proteomes" id="UP001054837"/>
    </source>
</evidence>
<keyword evidence="6" id="KW-1185">Reference proteome</keyword>
<dbReference type="EMBL" id="BPLQ01004255">
    <property type="protein sequence ID" value="GIY06750.1"/>
    <property type="molecule type" value="Genomic_DNA"/>
</dbReference>
<comment type="caution">
    <text evidence="5">The sequence shown here is derived from an EMBL/GenBank/DDBJ whole genome shotgun (WGS) entry which is preliminary data.</text>
</comment>
<protein>
    <submittedName>
        <fullName evidence="5">Uncharacterized protein</fullName>
    </submittedName>
</protein>
<feature type="compositionally biased region" description="Gly residues" evidence="1">
    <location>
        <begin position="455"/>
        <end position="484"/>
    </location>
</feature>
<accession>A0AAV4QBF3</accession>
<evidence type="ECO:0000259" key="4">
    <source>
        <dbReference type="PROSITE" id="PS51034"/>
    </source>
</evidence>
<dbReference type="PANTHER" id="PTHR47327:SF9">
    <property type="entry name" value="NO MECHANORECEPTOR POTENTIAL A, ISOFORM A"/>
    <property type="match status" value="1"/>
</dbReference>
<gene>
    <name evidence="5" type="primary">B4U79_05993</name>
    <name evidence="5" type="ORF">CDAR_578362</name>
</gene>
<proteinExistence type="predicted"/>
<evidence type="ECO:0000259" key="3">
    <source>
        <dbReference type="PROSITE" id="PS50948"/>
    </source>
</evidence>
<dbReference type="Proteomes" id="UP001054837">
    <property type="component" value="Unassembled WGS sequence"/>
</dbReference>
<feature type="region of interest" description="Disordered" evidence="1">
    <location>
        <begin position="413"/>
        <end position="433"/>
    </location>
</feature>
<dbReference type="Gene3D" id="3.50.4.10">
    <property type="entry name" value="Hepatocyte Growth Factor"/>
    <property type="match status" value="4"/>
</dbReference>
<feature type="domain" description="ZP" evidence="4">
    <location>
        <begin position="697"/>
        <end position="942"/>
    </location>
</feature>
<dbReference type="SMART" id="SM00241">
    <property type="entry name" value="ZP"/>
    <property type="match status" value="1"/>
</dbReference>
<reference evidence="5 6" key="1">
    <citation type="submission" date="2021-06" db="EMBL/GenBank/DDBJ databases">
        <title>Caerostris darwini draft genome.</title>
        <authorList>
            <person name="Kono N."/>
            <person name="Arakawa K."/>
        </authorList>
    </citation>
    <scope>NUCLEOTIDE SEQUENCE [LARGE SCALE GENOMIC DNA]</scope>
</reference>
<evidence type="ECO:0000256" key="2">
    <source>
        <dbReference type="SAM" id="Phobius"/>
    </source>
</evidence>
<keyword evidence="2" id="KW-1133">Transmembrane helix</keyword>
<feature type="domain" description="Apple" evidence="3">
    <location>
        <begin position="222"/>
        <end position="311"/>
    </location>
</feature>
<feature type="compositionally biased region" description="Pro residues" evidence="1">
    <location>
        <begin position="539"/>
        <end position="549"/>
    </location>
</feature>
<dbReference type="SMART" id="SM00473">
    <property type="entry name" value="PAN_AP"/>
    <property type="match status" value="4"/>
</dbReference>
<dbReference type="InterPro" id="IPR052774">
    <property type="entry name" value="Celegans_DevNeuronal_Protein"/>
</dbReference>
<evidence type="ECO:0000313" key="5">
    <source>
        <dbReference type="EMBL" id="GIY06750.1"/>
    </source>
</evidence>
<dbReference type="PROSITE" id="PS51034">
    <property type="entry name" value="ZP_2"/>
    <property type="match status" value="1"/>
</dbReference>
<keyword evidence="2" id="KW-0812">Transmembrane</keyword>
<evidence type="ECO:0000256" key="1">
    <source>
        <dbReference type="SAM" id="MobiDB-lite"/>
    </source>
</evidence>
<dbReference type="InterPro" id="IPR001507">
    <property type="entry name" value="ZP_dom"/>
</dbReference>
<dbReference type="Pfam" id="PF00024">
    <property type="entry name" value="PAN_1"/>
    <property type="match status" value="4"/>
</dbReference>
<dbReference type="InterPro" id="IPR003609">
    <property type="entry name" value="Pan_app"/>
</dbReference>
<feature type="region of interest" description="Disordered" evidence="1">
    <location>
        <begin position="445"/>
        <end position="549"/>
    </location>
</feature>
<sequence>MFERVADYKLSGTGSNNFGGTRRAEVITRKDLPIRVLSECIRRCAEDRTTTQHVPQCRSFDFLPGKRLSPVPAHEGNDVSSARNGVVAEYEDSSCYLYYDQASPDGMETLVQQHDVWHFNEICITSSKVSTECSNRLYVMERTPGFRFEGTGDREIFAVNRTDCESKCINEESFKCRSCSFDRAGSVCRLSRETKAMNPAGFMSDANSDYMENLCLSGSDLCSATALILEAGKELEGAYERDLFSVRDFKDCSDKCIHSLTERGFMCRSFLYYDKSKTCVLYPDDPVGDAEGPDVQKPLKPSTGDLYRLFCGTSDRDALINNLTFECYRRKRLDGPHQAETKSYSFQECLDECMRKYGRDCRSVEYSSRYQSCRFSRYDGSMKPSLVDDDFYDYYEFKWFRGVGGNAASGGFGGGRGGPWPPSGSGSSGGMGGAGSMAGVGGMGGGAASWPSSGGSAGGSAGAWSGAGGAGGSSMWSGGGGSAMGGAASWPSSGGGGGSSAPNPWSSGGSGLAAGGWASGPPDGWTSGWTSSGLFPSVGGPPPPPGPVLPPWAGAHFGWPALPPLIGPHSAPGPHFPPPPPPPYPPIPPPELCGKSGGIGTFKKIGYGMRLRSHFVIRVVRAETLPDCERACMETRDFACLSFNFRSFFPDNCELSDQDSHLVQIGSPLYFELDTQFDYYEREPTGVSPGCLDVSQSCTLDGMEFTLKTPEGFYGRMYTYGFYDTCFYDGNGGNVNVLRISRANGFPRCGTQQYGDVITNIVVVQFNDYVQTSRDKKYNLTCYFSGPGEAVVTSNYLDTRTDGRYPTQIEHLPAQNVLTSSVVLKVLYRGAPTTTIAVGDLLTFRLEARGNFHWEYFADIFATNVIAKDPYSGRQVHLIDARGCPVDLYVFPELHRTPDGALEAEFYAFKIPDSNLLVFQATVQTCRGPCEPVVCSEKARPGTFPSWGRKKRSAPTDGNVNEVKAPANGTDMIEEDEPEEVHELFKVYLSRSDIPPEEIAPVSDKGSTVCVAQAGYYGMIATVVLLMCLVVAVVAMSYFFIKRTRRMVKKMAASGIAPTSPDNNPYVSQFQVRNFADPSEPIYTDPSLFERPRNTLRSMTARTLGKLNNNAD</sequence>